<dbReference type="Gene3D" id="1.20.1280.50">
    <property type="match status" value="1"/>
</dbReference>
<dbReference type="PROSITE" id="PS50005">
    <property type="entry name" value="TPR"/>
    <property type="match status" value="1"/>
</dbReference>
<dbReference type="InterPro" id="IPR001810">
    <property type="entry name" value="F-box_dom"/>
</dbReference>
<dbReference type="Pfam" id="PF12937">
    <property type="entry name" value="F-box-like"/>
    <property type="match status" value="1"/>
</dbReference>
<feature type="repeat" description="TPR" evidence="1">
    <location>
        <begin position="65"/>
        <end position="98"/>
    </location>
</feature>
<proteinExistence type="predicted"/>
<sequence>MIAETSIELRVISGDGISPIYGVFKLRILIVLKSLEMKIVCTHSISVIIWLCQAGNDVQLNSFKAKYLFLKGVENEQNGTLYEAIQFYRRAVQLVPDIEFRLYDASKPKPRDRQDTESTEDGLETATEQDVNAYSDDDDDEGEDLLSRLQRFFSRSCSLCVPQHEQTMTHISSLPMEIVLYILRWVVSADLDIRSLELCSRVSRGFYLCSRDSEIWRLACIRWVQLSVITFQKSKEFGVQTAVV</sequence>
<dbReference type="SUPFAM" id="SSF81383">
    <property type="entry name" value="F-box domain"/>
    <property type="match status" value="1"/>
</dbReference>
<dbReference type="PANTHER" id="PTHR12874">
    <property type="entry name" value="F-BOX ONLY PROTEIN 48-RELATED"/>
    <property type="match status" value="1"/>
</dbReference>
<evidence type="ECO:0000259" key="3">
    <source>
        <dbReference type="Pfam" id="PF12937"/>
    </source>
</evidence>
<protein>
    <recommendedName>
        <fullName evidence="3">F-box domain-containing protein</fullName>
    </recommendedName>
</protein>
<dbReference type="PANTHER" id="PTHR12874:SF29">
    <property type="entry name" value="F-BOX ONLY PROTEIN 9"/>
    <property type="match status" value="1"/>
</dbReference>
<dbReference type="GO" id="GO:0031146">
    <property type="term" value="P:SCF-dependent proteasomal ubiquitin-dependent protein catabolic process"/>
    <property type="evidence" value="ECO:0007669"/>
    <property type="project" value="TreeGrafter"/>
</dbReference>
<reference evidence="4" key="1">
    <citation type="submission" date="2020-11" db="EMBL/GenBank/DDBJ databases">
        <authorList>
            <person name="Tran Van P."/>
        </authorList>
    </citation>
    <scope>NUCLEOTIDE SEQUENCE</scope>
</reference>
<dbReference type="InterPro" id="IPR036047">
    <property type="entry name" value="F-box-like_dom_sf"/>
</dbReference>
<feature type="region of interest" description="Disordered" evidence="2">
    <location>
        <begin position="107"/>
        <end position="141"/>
    </location>
</feature>
<feature type="compositionally biased region" description="Basic and acidic residues" evidence="2">
    <location>
        <begin position="107"/>
        <end position="116"/>
    </location>
</feature>
<dbReference type="CDD" id="cd22089">
    <property type="entry name" value="F-box_FBXO9"/>
    <property type="match status" value="1"/>
</dbReference>
<dbReference type="EMBL" id="OE841403">
    <property type="protein sequence ID" value="CAD7595546.1"/>
    <property type="molecule type" value="Genomic_DNA"/>
</dbReference>
<evidence type="ECO:0000313" key="4">
    <source>
        <dbReference type="EMBL" id="CAD7595546.1"/>
    </source>
</evidence>
<keyword evidence="1" id="KW-0802">TPR repeat</keyword>
<dbReference type="InterPro" id="IPR019734">
    <property type="entry name" value="TPR_rpt"/>
</dbReference>
<evidence type="ECO:0000256" key="1">
    <source>
        <dbReference type="PROSITE-ProRule" id="PRU00339"/>
    </source>
</evidence>
<dbReference type="GO" id="GO:0005737">
    <property type="term" value="C:cytoplasm"/>
    <property type="evidence" value="ECO:0007669"/>
    <property type="project" value="TreeGrafter"/>
</dbReference>
<dbReference type="AlphaFoldDB" id="A0A7R9JZD3"/>
<gene>
    <name evidence="4" type="ORF">TGEB3V08_LOCUS6088</name>
</gene>
<evidence type="ECO:0000256" key="2">
    <source>
        <dbReference type="SAM" id="MobiDB-lite"/>
    </source>
</evidence>
<dbReference type="GO" id="GO:0019005">
    <property type="term" value="C:SCF ubiquitin ligase complex"/>
    <property type="evidence" value="ECO:0007669"/>
    <property type="project" value="TreeGrafter"/>
</dbReference>
<organism evidence="4">
    <name type="scientific">Timema genevievae</name>
    <name type="common">Walking stick</name>
    <dbReference type="NCBI Taxonomy" id="629358"/>
    <lineage>
        <taxon>Eukaryota</taxon>
        <taxon>Metazoa</taxon>
        <taxon>Ecdysozoa</taxon>
        <taxon>Arthropoda</taxon>
        <taxon>Hexapoda</taxon>
        <taxon>Insecta</taxon>
        <taxon>Pterygota</taxon>
        <taxon>Neoptera</taxon>
        <taxon>Polyneoptera</taxon>
        <taxon>Phasmatodea</taxon>
        <taxon>Timematodea</taxon>
        <taxon>Timematoidea</taxon>
        <taxon>Timematidae</taxon>
        <taxon>Timema</taxon>
    </lineage>
</organism>
<accession>A0A7R9JZD3</accession>
<feature type="domain" description="F-box" evidence="3">
    <location>
        <begin position="171"/>
        <end position="222"/>
    </location>
</feature>
<name>A0A7R9JZD3_TIMGE</name>